<feature type="compositionally biased region" description="Polar residues" evidence="1">
    <location>
        <begin position="776"/>
        <end position="788"/>
    </location>
</feature>
<feature type="region of interest" description="Disordered" evidence="1">
    <location>
        <begin position="530"/>
        <end position="565"/>
    </location>
</feature>
<feature type="compositionally biased region" description="Low complexity" evidence="1">
    <location>
        <begin position="746"/>
        <end position="757"/>
    </location>
</feature>
<feature type="region of interest" description="Disordered" evidence="1">
    <location>
        <begin position="577"/>
        <end position="834"/>
    </location>
</feature>
<feature type="compositionally biased region" description="Polar residues" evidence="1">
    <location>
        <begin position="728"/>
        <end position="741"/>
    </location>
</feature>
<feature type="compositionally biased region" description="Pro residues" evidence="1">
    <location>
        <begin position="758"/>
        <end position="768"/>
    </location>
</feature>
<reference evidence="3" key="2">
    <citation type="submission" date="2015-01" db="EMBL/GenBank/DDBJ databases">
        <title>Evolutionary Origins and Diversification of the Mycorrhizal Mutualists.</title>
        <authorList>
            <consortium name="DOE Joint Genome Institute"/>
            <consortium name="Mycorrhizal Genomics Consortium"/>
            <person name="Kohler A."/>
            <person name="Kuo A."/>
            <person name="Nagy L.G."/>
            <person name="Floudas D."/>
            <person name="Copeland A."/>
            <person name="Barry K.W."/>
            <person name="Cichocki N."/>
            <person name="Veneault-Fourrey C."/>
            <person name="LaButti K."/>
            <person name="Lindquist E.A."/>
            <person name="Lipzen A."/>
            <person name="Lundell T."/>
            <person name="Morin E."/>
            <person name="Murat C."/>
            <person name="Riley R."/>
            <person name="Ohm R."/>
            <person name="Sun H."/>
            <person name="Tunlid A."/>
            <person name="Henrissat B."/>
            <person name="Grigoriev I.V."/>
            <person name="Hibbett D.S."/>
            <person name="Martin F."/>
        </authorList>
    </citation>
    <scope>NUCLEOTIDE SEQUENCE [LARGE SCALE GENOMIC DNA]</scope>
    <source>
        <strain evidence="3">F 1598</strain>
    </source>
</reference>
<sequence length="877" mass="96264">MVGYQGWFTCADDGEPIGPGHHGWLHWFNYPIPDGGHPNIDLWPDVSEYSPSELYPAPGLNYASGEQATLFSSRHPRTVQRHFNWMAQHGIDGAFLQRFAGQCDLEGGDEGIRNQRDEIGDRVKEAAEKEGRVFAIMYDVSGVAPDQIQRILKQDWIHLVRNKGVLNSPNYLKEKGKPVISLWGFGFGDSNHNTASVRAIIAFFRSFTPGGAYIIAGSPAHWRTSLSDADPNPEFLDVWLNEFDAISPWTVGRYGDEDDADRFAEEVTKPDIELLKKRAEEGYKKVDYMPVVLPGGSGFNMTEGKWGFNGIKRNGGKFLWKQIHNARRLGVRIMYGAMWDEYDEGTALMPVVQTKRQVPVSDKFHFMALDEDGCDLPSDWYMRICGFAAEGLRSERMIHETFPSKELQDYWSTRPHYEDAVEASATGFGNAVATEYSGSEGQKYQDWLKTQKDDKDELPPPPYSLEAGEPENAESEPVVSTQPAFSENVLTSVPERTSSPVQVEPMVSQVETESNISSVAQGFTIVTQSPALSQGPPAIDPLSRPLPESTNTHPGPESAVHSVSADSLADDFLRQLSLSSPSPAQPSHYSSPSPQQFYSSIGSFSPSPAQPSHYSSPSPQQFYSSIGSFSPSESEGPPSTGSRPSVHTPIGSYSSLGIQSHPFEATFAAQSPTGEQHSYHGSGPGPRLGEGEYFPSFPQSQSHQHSYGHSPGGPQQHQQQAYHKYSSEPSSRPQAQWSPTDWNAGPQSSYSQSSYPGPSGPSSPPRTHSPPFTSSQYSGHSTHLSSVSPGPYGGAPLNRPPGGYMSQPQYHRPPQRPPQQHPHPSHSGHPIPIASDALNIAFSAVGTFAGDETRRQLEREVDKLAQTGSKLFSKFSK</sequence>
<evidence type="ECO:0008006" key="4">
    <source>
        <dbReference type="Google" id="ProtNLM"/>
    </source>
</evidence>
<dbReference type="InParanoid" id="A0A0C3FRL9"/>
<name>A0A0C3FRL9_PILCF</name>
<dbReference type="STRING" id="765440.A0A0C3FRL9"/>
<reference evidence="2 3" key="1">
    <citation type="submission" date="2014-04" db="EMBL/GenBank/DDBJ databases">
        <authorList>
            <consortium name="DOE Joint Genome Institute"/>
            <person name="Kuo A."/>
            <person name="Tarkka M."/>
            <person name="Buscot F."/>
            <person name="Kohler A."/>
            <person name="Nagy L.G."/>
            <person name="Floudas D."/>
            <person name="Copeland A."/>
            <person name="Barry K.W."/>
            <person name="Cichocki N."/>
            <person name="Veneault-Fourrey C."/>
            <person name="LaButti K."/>
            <person name="Lindquist E.A."/>
            <person name="Lipzen A."/>
            <person name="Lundell T."/>
            <person name="Morin E."/>
            <person name="Murat C."/>
            <person name="Sun H."/>
            <person name="Tunlid A."/>
            <person name="Henrissat B."/>
            <person name="Grigoriev I.V."/>
            <person name="Hibbett D.S."/>
            <person name="Martin F."/>
            <person name="Nordberg H.P."/>
            <person name="Cantor M.N."/>
            <person name="Hua S.X."/>
        </authorList>
    </citation>
    <scope>NUCLEOTIDE SEQUENCE [LARGE SCALE GENOMIC DNA]</scope>
    <source>
        <strain evidence="2 3">F 1598</strain>
    </source>
</reference>
<feature type="compositionally biased region" description="Low complexity" evidence="1">
    <location>
        <begin position="577"/>
        <end position="645"/>
    </location>
</feature>
<gene>
    <name evidence="2" type="ORF">PILCRDRAFT_821119</name>
</gene>
<evidence type="ECO:0000256" key="1">
    <source>
        <dbReference type="SAM" id="MobiDB-lite"/>
    </source>
</evidence>
<dbReference type="HOGENOM" id="CLU_013292_0_0_1"/>
<accession>A0A0C3FRL9</accession>
<dbReference type="EMBL" id="KN832997">
    <property type="protein sequence ID" value="KIM81771.1"/>
    <property type="molecule type" value="Genomic_DNA"/>
</dbReference>
<evidence type="ECO:0000313" key="3">
    <source>
        <dbReference type="Proteomes" id="UP000054166"/>
    </source>
</evidence>
<evidence type="ECO:0000313" key="2">
    <source>
        <dbReference type="EMBL" id="KIM81771.1"/>
    </source>
</evidence>
<organism evidence="2 3">
    <name type="scientific">Piloderma croceum (strain F 1598)</name>
    <dbReference type="NCBI Taxonomy" id="765440"/>
    <lineage>
        <taxon>Eukaryota</taxon>
        <taxon>Fungi</taxon>
        <taxon>Dikarya</taxon>
        <taxon>Basidiomycota</taxon>
        <taxon>Agaricomycotina</taxon>
        <taxon>Agaricomycetes</taxon>
        <taxon>Agaricomycetidae</taxon>
        <taxon>Atheliales</taxon>
        <taxon>Atheliaceae</taxon>
        <taxon>Piloderma</taxon>
    </lineage>
</organism>
<dbReference type="AlphaFoldDB" id="A0A0C3FRL9"/>
<protein>
    <recommendedName>
        <fullName evidence="4">Xylosidase/arabinosidase</fullName>
    </recommendedName>
</protein>
<feature type="compositionally biased region" description="Low complexity" evidence="1">
    <location>
        <begin position="693"/>
        <end position="724"/>
    </location>
</feature>
<dbReference type="OrthoDB" id="2589715at2759"/>
<keyword evidence="3" id="KW-1185">Reference proteome</keyword>
<dbReference type="CDD" id="cd11576">
    <property type="entry name" value="GH99_GH71_like_2"/>
    <property type="match status" value="1"/>
</dbReference>
<feature type="region of interest" description="Disordered" evidence="1">
    <location>
        <begin position="452"/>
        <end position="482"/>
    </location>
</feature>
<dbReference type="Gene3D" id="3.20.20.80">
    <property type="entry name" value="Glycosidases"/>
    <property type="match status" value="1"/>
</dbReference>
<proteinExistence type="predicted"/>
<dbReference type="Proteomes" id="UP000054166">
    <property type="component" value="Unassembled WGS sequence"/>
</dbReference>